<dbReference type="KEGG" id="fcz:IMF26_02400"/>
<dbReference type="GO" id="GO:0016874">
    <property type="term" value="F:ligase activity"/>
    <property type="evidence" value="ECO:0007669"/>
    <property type="project" value="UniProtKB-KW"/>
</dbReference>
<accession>A0AAT9LFK9</accession>
<dbReference type="EMBL" id="CP062796">
    <property type="protein sequence ID" value="QUL98943.1"/>
    <property type="molecule type" value="Genomic_DNA"/>
</dbReference>
<reference evidence="2" key="1">
    <citation type="submission" date="2020-10" db="EMBL/GenBank/DDBJ databases">
        <authorList>
            <person name="Kadnikov V."/>
            <person name="Beletsky A.V."/>
            <person name="Mardanov A.V."/>
            <person name="Karnachuk O.V."/>
            <person name="Ravin N.V."/>
        </authorList>
    </citation>
    <scope>NUCLEOTIDE SEQUENCE</scope>
    <source>
        <strain evidence="2">Bu02</strain>
    </source>
</reference>
<dbReference type="GO" id="GO:0009249">
    <property type="term" value="P:protein lipoylation"/>
    <property type="evidence" value="ECO:0007669"/>
    <property type="project" value="UniProtKB-ARBA"/>
</dbReference>
<dbReference type="SUPFAM" id="SSF55681">
    <property type="entry name" value="Class II aaRS and biotin synthetases"/>
    <property type="match status" value="1"/>
</dbReference>
<sequence>MKRVRESLAGNRERERRRKTVRVRLLIHGSMRGKFNMAVDEAIQRACQRGEVPPTLRFYAWDPACLSLGYFQDVEREVNLDGLREIGADLVRRPTGGKAVLHDDELTYSVVIPEKDLKGSVLETYQELSKALVRGIVSLGIPAELAALEHGVTMRDQRFRQAACFSAPSWYEVVASGKKIVGSAQVRKNGVILQHGSIPFVFDSRKVTKCLKTSSPEHAAKIESMLSRKAAGLCQILGRRISRDELQRHLILGFQETLGWEIVPGSLTRDEILEAVELSQEKYGKDRWTLERGRPSGELY</sequence>
<dbReference type="Pfam" id="PF21948">
    <property type="entry name" value="LplA-B_cat"/>
    <property type="match status" value="1"/>
</dbReference>
<proteinExistence type="predicted"/>
<dbReference type="PROSITE" id="PS51733">
    <property type="entry name" value="BPL_LPL_CATALYTIC"/>
    <property type="match status" value="1"/>
</dbReference>
<dbReference type="CDD" id="cd16443">
    <property type="entry name" value="LplA"/>
    <property type="match status" value="1"/>
</dbReference>
<dbReference type="InterPro" id="IPR004143">
    <property type="entry name" value="BPL_LPL_catalytic"/>
</dbReference>
<feature type="domain" description="BPL/LPL catalytic" evidence="1">
    <location>
        <begin position="50"/>
        <end position="262"/>
    </location>
</feature>
<evidence type="ECO:0000313" key="2">
    <source>
        <dbReference type="EMBL" id="QUL98943.1"/>
    </source>
</evidence>
<dbReference type="PANTHER" id="PTHR43679:SF2">
    <property type="entry name" value="OCTANOYL-[GCVH]:PROTEIN N-OCTANOYLTRANSFERASE"/>
    <property type="match status" value="1"/>
</dbReference>
<keyword evidence="2" id="KW-0436">Ligase</keyword>
<evidence type="ECO:0000259" key="1">
    <source>
        <dbReference type="PROSITE" id="PS51733"/>
    </source>
</evidence>
<gene>
    <name evidence="2" type="ORF">IMF26_02400</name>
</gene>
<dbReference type="Gene3D" id="3.30.930.10">
    <property type="entry name" value="Bira Bifunctional Protein, Domain 2"/>
    <property type="match status" value="1"/>
</dbReference>
<dbReference type="GO" id="GO:0140096">
    <property type="term" value="F:catalytic activity, acting on a protein"/>
    <property type="evidence" value="ECO:0007669"/>
    <property type="project" value="UniProtKB-ARBA"/>
</dbReference>
<organism evidence="2">
    <name type="scientific">Candidatus Fermentithermobacillus carboniphilus</name>
    <dbReference type="NCBI Taxonomy" id="3085328"/>
    <lineage>
        <taxon>Bacteria</taxon>
        <taxon>Bacillati</taxon>
        <taxon>Bacillota</taxon>
        <taxon>Candidatus Fermentithermobacillia</taxon>
        <taxon>Candidatus Fermentithermobacillales</taxon>
        <taxon>Candidatus Fermentithermobacillaceae</taxon>
        <taxon>Candidatus Fermentithermobacillus</taxon>
    </lineage>
</organism>
<protein>
    <submittedName>
        <fullName evidence="2">Lipoate--protein ligase family protein</fullName>
    </submittedName>
</protein>
<dbReference type="InterPro" id="IPR050664">
    <property type="entry name" value="Octanoyltrans_LipM/LipL"/>
</dbReference>
<dbReference type="InterPro" id="IPR045864">
    <property type="entry name" value="aa-tRNA-synth_II/BPL/LPL"/>
</dbReference>
<dbReference type="GO" id="GO:0016740">
    <property type="term" value="F:transferase activity"/>
    <property type="evidence" value="ECO:0007669"/>
    <property type="project" value="UniProtKB-ARBA"/>
</dbReference>
<reference evidence="2" key="2">
    <citation type="journal article" date="2023" name="Biology">
        <title>Prokaryotic Life Associated with Coal-Fire Gas Vents Revealed by Metagenomics.</title>
        <authorList>
            <person name="Kadnikov V.V."/>
            <person name="Mardanov A.V."/>
            <person name="Beletsky A.V."/>
            <person name="Karnachuk O.V."/>
            <person name="Ravin N.V."/>
        </authorList>
    </citation>
    <scope>NUCLEOTIDE SEQUENCE</scope>
    <source>
        <strain evidence="2">Bu02</strain>
    </source>
</reference>
<name>A0AAT9LFK9_9FIRM</name>
<dbReference type="AlphaFoldDB" id="A0AAT9LFK9"/>
<dbReference type="PANTHER" id="PTHR43679">
    <property type="entry name" value="OCTANOYLTRANSFERASE LIPM-RELATED"/>
    <property type="match status" value="1"/>
</dbReference>